<dbReference type="EMBL" id="JBAWTH010000035">
    <property type="protein sequence ID" value="KAL2284649.1"/>
    <property type="molecule type" value="Genomic_DNA"/>
</dbReference>
<name>A0ABR4EQC7_9PEZI</name>
<keyword evidence="2" id="KW-0479">Metal-binding</keyword>
<evidence type="ECO:0000256" key="1">
    <source>
        <dbReference type="ARBA" id="ARBA00004123"/>
    </source>
</evidence>
<keyword evidence="4" id="KW-0804">Transcription</keyword>
<evidence type="ECO:0000256" key="3">
    <source>
        <dbReference type="ARBA" id="ARBA00023015"/>
    </source>
</evidence>
<proteinExistence type="predicted"/>
<comment type="subcellular location">
    <subcellularLocation>
        <location evidence="1">Nucleus</location>
    </subcellularLocation>
</comment>
<evidence type="ECO:0000256" key="4">
    <source>
        <dbReference type="ARBA" id="ARBA00023163"/>
    </source>
</evidence>
<comment type="caution">
    <text evidence="6">The sequence shown here is derived from an EMBL/GenBank/DDBJ whole genome shotgun (WGS) entry which is preliminary data.</text>
</comment>
<sequence length="540" mass="59368">MDFSIVDFPGIGFSAEGGHDSFQAWDQPMIDDFGSHLGVSGRLGSTVSVSPLTYGTVSDSIPTPVETAGTTVSTATSSRACTVPYELGHDHSDQPSPPENGFGTVPISAETCARLFEAYFHVVQKHLPLLSKDVFYSTLQQSSDKHQTLALKYAVCMAGAQAERDAFQFREQCYAAARFHLEQAELGSRSSSFWNVEAAQALVLVARFEFGHFASPRAMITTSRLFALLSVLCHQDISDSEKEQNEDEEEPNLLRMVMLVSLSMKFRETGVLGNSKFKPPSVSNIYDEIDLDRLKINLLTTSRSIPENDAFGVLCVALKIASDTGQHDRMTTRAASGVDMPSFNFCRTHERIETKIGTIVTQWLTSPSSSALSSGPHCELRVLALLVALGTRIQLFNTAVYHSGRSKFLHSITHEFREESVSSAIDTSDLLRYAEVLRPDKITIYREASFYVMPPLRLAAEALVAVLQARGQDSARRIPHGYLEVRQSLKTILQVMEACKNEAGSYNDCIGMVRAYLGSLEETSTPLRTGFSASSSLGKR</sequence>
<gene>
    <name evidence="6" type="ORF">FJTKL_08747</name>
</gene>
<dbReference type="CDD" id="cd12148">
    <property type="entry name" value="fungal_TF_MHR"/>
    <property type="match status" value="1"/>
</dbReference>
<dbReference type="Proteomes" id="UP001600888">
    <property type="component" value="Unassembled WGS sequence"/>
</dbReference>
<accession>A0ABR4EQC7</accession>
<evidence type="ECO:0008006" key="8">
    <source>
        <dbReference type="Google" id="ProtNLM"/>
    </source>
</evidence>
<keyword evidence="3" id="KW-0805">Transcription regulation</keyword>
<evidence type="ECO:0000256" key="2">
    <source>
        <dbReference type="ARBA" id="ARBA00022723"/>
    </source>
</evidence>
<dbReference type="PANTHER" id="PTHR47338">
    <property type="entry name" value="ZN(II)2CYS6 TRANSCRIPTION FACTOR (EUROFUNG)-RELATED"/>
    <property type="match status" value="1"/>
</dbReference>
<evidence type="ECO:0000313" key="7">
    <source>
        <dbReference type="Proteomes" id="UP001600888"/>
    </source>
</evidence>
<dbReference type="PANTHER" id="PTHR47338:SF27">
    <property type="entry name" value="ZN(II)2CYS6 TRANSCRIPTION FACTOR (EUROFUNG)"/>
    <property type="match status" value="1"/>
</dbReference>
<keyword evidence="5" id="KW-0539">Nucleus</keyword>
<organism evidence="6 7">
    <name type="scientific">Diaporthe vaccinii</name>
    <dbReference type="NCBI Taxonomy" id="105482"/>
    <lineage>
        <taxon>Eukaryota</taxon>
        <taxon>Fungi</taxon>
        <taxon>Dikarya</taxon>
        <taxon>Ascomycota</taxon>
        <taxon>Pezizomycotina</taxon>
        <taxon>Sordariomycetes</taxon>
        <taxon>Sordariomycetidae</taxon>
        <taxon>Diaporthales</taxon>
        <taxon>Diaporthaceae</taxon>
        <taxon>Diaporthe</taxon>
        <taxon>Diaporthe eres species complex</taxon>
    </lineage>
</organism>
<evidence type="ECO:0000256" key="5">
    <source>
        <dbReference type="ARBA" id="ARBA00023242"/>
    </source>
</evidence>
<evidence type="ECO:0000313" key="6">
    <source>
        <dbReference type="EMBL" id="KAL2284649.1"/>
    </source>
</evidence>
<protein>
    <recommendedName>
        <fullName evidence="8">Transcription factor domain-containing protein</fullName>
    </recommendedName>
</protein>
<dbReference type="InterPro" id="IPR050815">
    <property type="entry name" value="TF_fung"/>
</dbReference>
<reference evidence="6 7" key="1">
    <citation type="submission" date="2024-03" db="EMBL/GenBank/DDBJ databases">
        <title>A high-quality draft genome sequence of Diaporthe vaccinii, a causative agent of upright dieback and viscid rot disease in cranberry plants.</title>
        <authorList>
            <person name="Sarrasin M."/>
            <person name="Lang B.F."/>
            <person name="Burger G."/>
        </authorList>
    </citation>
    <scope>NUCLEOTIDE SEQUENCE [LARGE SCALE GENOMIC DNA]</scope>
    <source>
        <strain evidence="6 7">IS7</strain>
    </source>
</reference>
<keyword evidence="7" id="KW-1185">Reference proteome</keyword>